<evidence type="ECO:0000313" key="3">
    <source>
        <dbReference type="Proteomes" id="UP001363151"/>
    </source>
</evidence>
<gene>
    <name evidence="2" type="ORF">SO694_0043900</name>
</gene>
<feature type="signal peptide" evidence="1">
    <location>
        <begin position="1"/>
        <end position="19"/>
    </location>
</feature>
<name>A0ABR1GGB9_AURAN</name>
<keyword evidence="1" id="KW-0732">Signal</keyword>
<organism evidence="2 3">
    <name type="scientific">Aureococcus anophagefferens</name>
    <name type="common">Harmful bloom alga</name>
    <dbReference type="NCBI Taxonomy" id="44056"/>
    <lineage>
        <taxon>Eukaryota</taxon>
        <taxon>Sar</taxon>
        <taxon>Stramenopiles</taxon>
        <taxon>Ochrophyta</taxon>
        <taxon>Pelagophyceae</taxon>
        <taxon>Pelagomonadales</taxon>
        <taxon>Pelagomonadaceae</taxon>
        <taxon>Aureococcus</taxon>
    </lineage>
</organism>
<keyword evidence="3" id="KW-1185">Reference proteome</keyword>
<dbReference type="PANTHER" id="PTHR34044:SF1">
    <property type="entry name" value="NUCLEAR PROTEIN"/>
    <property type="match status" value="1"/>
</dbReference>
<feature type="chain" id="PRO_5046459287" evidence="1">
    <location>
        <begin position="20"/>
        <end position="390"/>
    </location>
</feature>
<dbReference type="EMBL" id="JBBJCI010000009">
    <property type="protein sequence ID" value="KAK7254968.1"/>
    <property type="molecule type" value="Genomic_DNA"/>
</dbReference>
<proteinExistence type="predicted"/>
<protein>
    <submittedName>
        <fullName evidence="2">Uncharacterized protein</fullName>
    </submittedName>
</protein>
<comment type="caution">
    <text evidence="2">The sequence shown here is derived from an EMBL/GenBank/DDBJ whole genome shotgun (WGS) entry which is preliminary data.</text>
</comment>
<dbReference type="PANTHER" id="PTHR34044">
    <property type="entry name" value="NUCLEAR PROTEIN"/>
    <property type="match status" value="1"/>
</dbReference>
<reference evidence="2 3" key="1">
    <citation type="submission" date="2024-03" db="EMBL/GenBank/DDBJ databases">
        <title>Aureococcus anophagefferens CCMP1851 and Kratosvirus quantuckense: Draft genome of a second virus-susceptible host strain in the model system.</title>
        <authorList>
            <person name="Chase E."/>
            <person name="Truchon A.R."/>
            <person name="Schepens W."/>
            <person name="Wilhelm S.W."/>
        </authorList>
    </citation>
    <scope>NUCLEOTIDE SEQUENCE [LARGE SCALE GENOMIC DNA]</scope>
    <source>
        <strain evidence="2 3">CCMP1851</strain>
    </source>
</reference>
<evidence type="ECO:0000256" key="1">
    <source>
        <dbReference type="SAM" id="SignalP"/>
    </source>
</evidence>
<dbReference type="Proteomes" id="UP001363151">
    <property type="component" value="Unassembled WGS sequence"/>
</dbReference>
<evidence type="ECO:0000313" key="2">
    <source>
        <dbReference type="EMBL" id="KAK7254968.1"/>
    </source>
</evidence>
<accession>A0ABR1GGB9</accession>
<sequence>MIGVCHKLFALGACAAVHAFAPPRPHATLRRVALPVATADVAVGEAPTAAAWREACDASGVTSFADFGIKLAAAGVVSKAPAALWREACDASGVTSFADFGIKLAAAGVVSKAPVKAALAPTEHDVPAVIVGSGRIGSMLKSDGDAVMTSSSGWPADAPDSGPIYVCTRNDALASVVAAVPEDRRADLCFLQNGMLGPFLEGQGLGDATQVLVYLAVAKLGETPTDGVTDANPEGLTAATGKWADAFASRLALKELTCHVKEGDAFAVAMLEKHVWICAFMLVGATHGCSVGDVEQKHAAEFDALAAELLDAGAEALGVAVPAGAPERLKAYARTVAHFPTAVKEFEWRNGWFYKITNDAVAAGKEDPMPLHTQKLYDLELPLPVAWMAR</sequence>